<dbReference type="OrthoDB" id="18703at2759"/>
<evidence type="ECO:0000313" key="6">
    <source>
        <dbReference type="Proteomes" id="UP000634136"/>
    </source>
</evidence>
<keyword evidence="6" id="KW-1185">Reference proteome</keyword>
<comment type="subcellular location">
    <subcellularLocation>
        <location evidence="1">Nucleus</location>
        <location evidence="1">Nucleolus</location>
    </subcellularLocation>
</comment>
<dbReference type="PANTHER" id="PTHR31109:SF2">
    <property type="entry name" value="RIBOSOME BIOGENESIS PROTEIN SLX9 HOMOLOG"/>
    <property type="match status" value="1"/>
</dbReference>
<proteinExistence type="inferred from homology"/>
<protein>
    <submittedName>
        <fullName evidence="5">Putative ribosome biogenesis protein slx9-like isoform X2</fullName>
    </submittedName>
</protein>
<dbReference type="InterPro" id="IPR028160">
    <property type="entry name" value="Slx9-like"/>
</dbReference>
<comment type="caution">
    <text evidence="5">The sequence shown here is derived from an EMBL/GenBank/DDBJ whole genome shotgun (WGS) entry which is preliminary data.</text>
</comment>
<accession>A0A834X3T9</accession>
<evidence type="ECO:0000256" key="3">
    <source>
        <dbReference type="ARBA" id="ARBA00023242"/>
    </source>
</evidence>
<dbReference type="GO" id="GO:0005730">
    <property type="term" value="C:nucleolus"/>
    <property type="evidence" value="ECO:0007669"/>
    <property type="project" value="UniProtKB-SubCell"/>
</dbReference>
<evidence type="ECO:0000256" key="4">
    <source>
        <dbReference type="SAM" id="MobiDB-lite"/>
    </source>
</evidence>
<evidence type="ECO:0000256" key="1">
    <source>
        <dbReference type="ARBA" id="ARBA00004604"/>
    </source>
</evidence>
<feature type="region of interest" description="Disordered" evidence="4">
    <location>
        <begin position="177"/>
        <end position="199"/>
    </location>
</feature>
<feature type="compositionally biased region" description="Basic residues" evidence="4">
    <location>
        <begin position="183"/>
        <end position="199"/>
    </location>
</feature>
<comment type="similarity">
    <text evidence="2">Belongs to the SLX9 family.</text>
</comment>
<evidence type="ECO:0000313" key="5">
    <source>
        <dbReference type="EMBL" id="KAF7837847.1"/>
    </source>
</evidence>
<organism evidence="5 6">
    <name type="scientific">Senna tora</name>
    <dbReference type="NCBI Taxonomy" id="362788"/>
    <lineage>
        <taxon>Eukaryota</taxon>
        <taxon>Viridiplantae</taxon>
        <taxon>Streptophyta</taxon>
        <taxon>Embryophyta</taxon>
        <taxon>Tracheophyta</taxon>
        <taxon>Spermatophyta</taxon>
        <taxon>Magnoliopsida</taxon>
        <taxon>eudicotyledons</taxon>
        <taxon>Gunneridae</taxon>
        <taxon>Pentapetalae</taxon>
        <taxon>rosids</taxon>
        <taxon>fabids</taxon>
        <taxon>Fabales</taxon>
        <taxon>Fabaceae</taxon>
        <taxon>Caesalpinioideae</taxon>
        <taxon>Cassia clade</taxon>
        <taxon>Senna</taxon>
    </lineage>
</organism>
<evidence type="ECO:0000256" key="2">
    <source>
        <dbReference type="ARBA" id="ARBA00011022"/>
    </source>
</evidence>
<dbReference type="EMBL" id="JAAIUW010000003">
    <property type="protein sequence ID" value="KAF7837847.1"/>
    <property type="molecule type" value="Genomic_DNA"/>
</dbReference>
<sequence length="211" mass="23592">MGKTSANSGSKSDRKFGKKLDFYANSSSNTSKNDMLGDGIPYNLCLLKKSFAKLVVELDITFEFQKSLGSGLSKEVKDAVASLSAQKSISKNKNKQRSRQKKLKAYNLCALSDALPELKAPRQSALKGDFKLSCKSRRKLVVKEREWFLKNLNDPAFTVDPLSAIHQHLLSTQPVLEEEQPKKKVNKNGSKKKKEKKLKASVISHNMVMDM</sequence>
<dbReference type="AlphaFoldDB" id="A0A834X3T9"/>
<reference evidence="5" key="1">
    <citation type="submission" date="2020-09" db="EMBL/GenBank/DDBJ databases">
        <title>Genome-Enabled Discovery of Anthraquinone Biosynthesis in Senna tora.</title>
        <authorList>
            <person name="Kang S.-H."/>
            <person name="Pandey R.P."/>
            <person name="Lee C.-M."/>
            <person name="Sim J.-S."/>
            <person name="Jeong J.-T."/>
            <person name="Choi B.-S."/>
            <person name="Jung M."/>
            <person name="Ginzburg D."/>
            <person name="Zhao K."/>
            <person name="Won S.Y."/>
            <person name="Oh T.-J."/>
            <person name="Yu Y."/>
            <person name="Kim N.-H."/>
            <person name="Lee O.R."/>
            <person name="Lee T.-H."/>
            <person name="Bashyal P."/>
            <person name="Kim T.-S."/>
            <person name="Lee W.-H."/>
            <person name="Kawkins C."/>
            <person name="Kim C.-K."/>
            <person name="Kim J.S."/>
            <person name="Ahn B.O."/>
            <person name="Rhee S.Y."/>
            <person name="Sohng J.K."/>
        </authorList>
    </citation>
    <scope>NUCLEOTIDE SEQUENCE</scope>
    <source>
        <tissue evidence="5">Leaf</tissue>
    </source>
</reference>
<dbReference type="Pfam" id="PF15341">
    <property type="entry name" value="SLX9"/>
    <property type="match status" value="1"/>
</dbReference>
<keyword evidence="3" id="KW-0539">Nucleus</keyword>
<dbReference type="PANTHER" id="PTHR31109">
    <property type="entry name" value="PROTEIN FAM207A"/>
    <property type="match status" value="1"/>
</dbReference>
<dbReference type="Proteomes" id="UP000634136">
    <property type="component" value="Unassembled WGS sequence"/>
</dbReference>
<dbReference type="GO" id="GO:0030686">
    <property type="term" value="C:90S preribosome"/>
    <property type="evidence" value="ECO:0007669"/>
    <property type="project" value="InterPro"/>
</dbReference>
<dbReference type="GO" id="GO:0030688">
    <property type="term" value="C:preribosome, small subunit precursor"/>
    <property type="evidence" value="ECO:0007669"/>
    <property type="project" value="InterPro"/>
</dbReference>
<gene>
    <name evidence="5" type="ORF">G2W53_006329</name>
</gene>
<dbReference type="GO" id="GO:0000462">
    <property type="term" value="P:maturation of SSU-rRNA from tricistronic rRNA transcript (SSU-rRNA, 5.8S rRNA, LSU-rRNA)"/>
    <property type="evidence" value="ECO:0007669"/>
    <property type="project" value="InterPro"/>
</dbReference>
<name>A0A834X3T9_9FABA</name>